<dbReference type="InterPro" id="IPR015424">
    <property type="entry name" value="PyrdxlP-dep_Trfase"/>
</dbReference>
<dbReference type="EMBL" id="DVHH01000154">
    <property type="protein sequence ID" value="HIR55169.1"/>
    <property type="molecule type" value="Genomic_DNA"/>
</dbReference>
<proteinExistence type="predicted"/>
<evidence type="ECO:0000256" key="1">
    <source>
        <dbReference type="ARBA" id="ARBA00001933"/>
    </source>
</evidence>
<dbReference type="InterPro" id="IPR000310">
    <property type="entry name" value="Orn/Lys/Arg_deCO2ase_major_dom"/>
</dbReference>
<dbReference type="Gene3D" id="3.40.640.10">
    <property type="entry name" value="Type I PLP-dependent aspartate aminotransferase-like (Major domain)"/>
    <property type="match status" value="1"/>
</dbReference>
<evidence type="ECO:0000313" key="4">
    <source>
        <dbReference type="EMBL" id="HIR55169.1"/>
    </source>
</evidence>
<dbReference type="SUPFAM" id="SSF53383">
    <property type="entry name" value="PLP-dependent transferases"/>
    <property type="match status" value="1"/>
</dbReference>
<sequence>MSTPICDFVLGYCESVLLRLHMPGHKGRGELGCEALDITEVPGADDLACPEGVILESEENTTELFGSRHSFYCTGGSSQCVKAMLHLAYLFRPEGTGNCILAARNAHKSFLHGCALLGLEPRWLYPEAGTPLCSCPVSPAALERALQTGERPFAIYITSPDYLGGVQDISALAEVCHR</sequence>
<dbReference type="Pfam" id="PF01276">
    <property type="entry name" value="OKR_DC_1"/>
    <property type="match status" value="1"/>
</dbReference>
<protein>
    <submittedName>
        <fullName evidence="4">Amino acid decarboxylase</fullName>
    </submittedName>
</protein>
<gene>
    <name evidence="4" type="ORF">IAD36_06225</name>
</gene>
<dbReference type="InterPro" id="IPR015421">
    <property type="entry name" value="PyrdxlP-dep_Trfase_major"/>
</dbReference>
<feature type="non-terminal residue" evidence="4">
    <location>
        <position position="178"/>
    </location>
</feature>
<organism evidence="4 5">
    <name type="scientific">Candidatus Scatomorpha intestinigallinarum</name>
    <dbReference type="NCBI Taxonomy" id="2840923"/>
    <lineage>
        <taxon>Bacteria</taxon>
        <taxon>Bacillati</taxon>
        <taxon>Bacillota</taxon>
        <taxon>Clostridia</taxon>
        <taxon>Eubacteriales</taxon>
        <taxon>Candidatus Scatomorpha</taxon>
    </lineage>
</organism>
<evidence type="ECO:0000259" key="3">
    <source>
        <dbReference type="Pfam" id="PF01276"/>
    </source>
</evidence>
<dbReference type="GO" id="GO:0003824">
    <property type="term" value="F:catalytic activity"/>
    <property type="evidence" value="ECO:0007669"/>
    <property type="project" value="InterPro"/>
</dbReference>
<comment type="cofactor">
    <cofactor evidence="1">
        <name>pyridoxal 5'-phosphate</name>
        <dbReference type="ChEBI" id="CHEBI:597326"/>
    </cofactor>
</comment>
<dbReference type="InterPro" id="IPR052357">
    <property type="entry name" value="Orn_Lys_Arg_decarboxylase-I"/>
</dbReference>
<evidence type="ECO:0000313" key="5">
    <source>
        <dbReference type="Proteomes" id="UP000824238"/>
    </source>
</evidence>
<reference evidence="4" key="2">
    <citation type="journal article" date="2021" name="PeerJ">
        <title>Extensive microbial diversity within the chicken gut microbiome revealed by metagenomics and culture.</title>
        <authorList>
            <person name="Gilroy R."/>
            <person name="Ravi A."/>
            <person name="Getino M."/>
            <person name="Pursley I."/>
            <person name="Horton D.L."/>
            <person name="Alikhan N.F."/>
            <person name="Baker D."/>
            <person name="Gharbi K."/>
            <person name="Hall N."/>
            <person name="Watson M."/>
            <person name="Adriaenssens E.M."/>
            <person name="Foster-Nyarko E."/>
            <person name="Jarju S."/>
            <person name="Secka A."/>
            <person name="Antonio M."/>
            <person name="Oren A."/>
            <person name="Chaudhuri R.R."/>
            <person name="La Ragione R."/>
            <person name="Hildebrand F."/>
            <person name="Pallen M.J."/>
        </authorList>
    </citation>
    <scope>NUCLEOTIDE SEQUENCE</scope>
    <source>
        <strain evidence="4">ChiGjej3B3-7149</strain>
    </source>
</reference>
<comment type="caution">
    <text evidence="4">The sequence shown here is derived from an EMBL/GenBank/DDBJ whole genome shotgun (WGS) entry which is preliminary data.</text>
</comment>
<evidence type="ECO:0000256" key="2">
    <source>
        <dbReference type="ARBA" id="ARBA00022898"/>
    </source>
</evidence>
<accession>A0A9D1DLN2</accession>
<dbReference type="AlphaFoldDB" id="A0A9D1DLN2"/>
<dbReference type="PANTHER" id="PTHR43277">
    <property type="entry name" value="ARGININE DECARBOXYLASE"/>
    <property type="match status" value="1"/>
</dbReference>
<name>A0A9D1DLN2_9FIRM</name>
<keyword evidence="2" id="KW-0663">Pyridoxal phosphate</keyword>
<dbReference type="PANTHER" id="PTHR43277:SF4">
    <property type="entry name" value="ARGININE DECARBOXYLASE"/>
    <property type="match status" value="1"/>
</dbReference>
<reference evidence="4" key="1">
    <citation type="submission" date="2020-10" db="EMBL/GenBank/DDBJ databases">
        <authorList>
            <person name="Gilroy R."/>
        </authorList>
    </citation>
    <scope>NUCLEOTIDE SEQUENCE</scope>
    <source>
        <strain evidence="4">ChiGjej3B3-7149</strain>
    </source>
</reference>
<dbReference type="Proteomes" id="UP000824238">
    <property type="component" value="Unassembled WGS sequence"/>
</dbReference>
<feature type="domain" description="Orn/Lys/Arg decarboxylases family 1 pyridoxal-P attachment site" evidence="3">
    <location>
        <begin position="37"/>
        <end position="130"/>
    </location>
</feature>